<dbReference type="SUPFAM" id="SSF55874">
    <property type="entry name" value="ATPase domain of HSP90 chaperone/DNA topoisomerase II/histidine kinase"/>
    <property type="match status" value="1"/>
</dbReference>
<name>A0A9X1Q1T1_STRM4</name>
<keyword evidence="5" id="KW-1133">Transmembrane helix</keyword>
<dbReference type="Pfam" id="PF07730">
    <property type="entry name" value="HisKA_3"/>
    <property type="match status" value="1"/>
</dbReference>
<reference evidence="7" key="1">
    <citation type="submission" date="2022-01" db="EMBL/GenBank/DDBJ databases">
        <title>Draft Genome Sequences of Seven Type Strains of the Genus Streptomyces.</title>
        <authorList>
            <person name="Aziz S."/>
            <person name="Coretto E."/>
            <person name="Chronakova A."/>
            <person name="Sproer C."/>
            <person name="Huber K."/>
            <person name="Nouioui I."/>
            <person name="Gross H."/>
        </authorList>
    </citation>
    <scope>NUCLEOTIDE SEQUENCE</scope>
    <source>
        <strain evidence="7">DSM 103493</strain>
    </source>
</reference>
<feature type="compositionally biased region" description="Basic and acidic residues" evidence="4">
    <location>
        <begin position="391"/>
        <end position="402"/>
    </location>
</feature>
<organism evidence="7 8">
    <name type="scientific">Streptomyces muensis</name>
    <dbReference type="NCBI Taxonomy" id="1077944"/>
    <lineage>
        <taxon>Bacteria</taxon>
        <taxon>Bacillati</taxon>
        <taxon>Actinomycetota</taxon>
        <taxon>Actinomycetes</taxon>
        <taxon>Kitasatosporales</taxon>
        <taxon>Streptomycetaceae</taxon>
        <taxon>Streptomyces</taxon>
    </lineage>
</organism>
<keyword evidence="5" id="KW-0472">Membrane</keyword>
<evidence type="ECO:0000313" key="8">
    <source>
        <dbReference type="Proteomes" id="UP001139384"/>
    </source>
</evidence>
<dbReference type="GO" id="GO:0046983">
    <property type="term" value="F:protein dimerization activity"/>
    <property type="evidence" value="ECO:0007669"/>
    <property type="project" value="InterPro"/>
</dbReference>
<dbReference type="GO" id="GO:0000155">
    <property type="term" value="F:phosphorelay sensor kinase activity"/>
    <property type="evidence" value="ECO:0007669"/>
    <property type="project" value="InterPro"/>
</dbReference>
<keyword evidence="3" id="KW-0902">Two-component regulatory system</keyword>
<dbReference type="Proteomes" id="UP001139384">
    <property type="component" value="Unassembled WGS sequence"/>
</dbReference>
<accession>A0A9X1Q1T1</accession>
<feature type="transmembrane region" description="Helical" evidence="5">
    <location>
        <begin position="151"/>
        <end position="169"/>
    </location>
</feature>
<dbReference type="Gene3D" id="3.30.565.10">
    <property type="entry name" value="Histidine kinase-like ATPase, C-terminal domain"/>
    <property type="match status" value="1"/>
</dbReference>
<dbReference type="SMART" id="SM00387">
    <property type="entry name" value="HATPase_c"/>
    <property type="match status" value="1"/>
</dbReference>
<feature type="region of interest" description="Disordered" evidence="4">
    <location>
        <begin position="387"/>
        <end position="409"/>
    </location>
</feature>
<evidence type="ECO:0000313" key="7">
    <source>
        <dbReference type="EMBL" id="MCF1596494.1"/>
    </source>
</evidence>
<evidence type="ECO:0000259" key="6">
    <source>
        <dbReference type="SMART" id="SM00387"/>
    </source>
</evidence>
<feature type="transmembrane region" description="Helical" evidence="5">
    <location>
        <begin position="100"/>
        <end position="120"/>
    </location>
</feature>
<dbReference type="Gene3D" id="1.20.5.1930">
    <property type="match status" value="1"/>
</dbReference>
<evidence type="ECO:0000256" key="4">
    <source>
        <dbReference type="SAM" id="MobiDB-lite"/>
    </source>
</evidence>
<evidence type="ECO:0000256" key="1">
    <source>
        <dbReference type="ARBA" id="ARBA00022679"/>
    </source>
</evidence>
<dbReference type="PANTHER" id="PTHR24421">
    <property type="entry name" value="NITRATE/NITRITE SENSOR PROTEIN NARX-RELATED"/>
    <property type="match status" value="1"/>
</dbReference>
<dbReference type="AlphaFoldDB" id="A0A9X1Q1T1"/>
<dbReference type="Pfam" id="PF02518">
    <property type="entry name" value="HATPase_c"/>
    <property type="match status" value="1"/>
</dbReference>
<keyword evidence="8" id="KW-1185">Reference proteome</keyword>
<dbReference type="InterPro" id="IPR003594">
    <property type="entry name" value="HATPase_dom"/>
</dbReference>
<dbReference type="InterPro" id="IPR036890">
    <property type="entry name" value="HATPase_C_sf"/>
</dbReference>
<comment type="caution">
    <text evidence="7">The sequence shown here is derived from an EMBL/GenBank/DDBJ whole genome shotgun (WGS) entry which is preliminary data.</text>
</comment>
<keyword evidence="2" id="KW-0418">Kinase</keyword>
<dbReference type="PANTHER" id="PTHR24421:SF61">
    <property type="entry name" value="OXYGEN SENSOR HISTIDINE KINASE NREB"/>
    <property type="match status" value="1"/>
</dbReference>
<feature type="domain" description="Histidine kinase/HSP90-like ATPase" evidence="6">
    <location>
        <begin position="300"/>
        <end position="399"/>
    </location>
</feature>
<feature type="transmembrane region" description="Helical" evidence="5">
    <location>
        <begin position="21"/>
        <end position="39"/>
    </location>
</feature>
<dbReference type="GO" id="GO:0016020">
    <property type="term" value="C:membrane"/>
    <property type="evidence" value="ECO:0007669"/>
    <property type="project" value="InterPro"/>
</dbReference>
<keyword evidence="5" id="KW-0812">Transmembrane</keyword>
<feature type="transmembrane region" description="Helical" evidence="5">
    <location>
        <begin position="76"/>
        <end position="94"/>
    </location>
</feature>
<dbReference type="CDD" id="cd16917">
    <property type="entry name" value="HATPase_UhpB-NarQ-NarX-like"/>
    <property type="match status" value="1"/>
</dbReference>
<sequence>MAKRERVMRMSVEQPLWRALAGYRVLTMVYAIGLFVSAYDEIARPWVAVAYYAVLAVWTLATLPRVANAASCTKRFLAVDLTVALAGILLTRLAETPARIDAGAPTLPSIWTAGAVLAFAIKGGWRWAAFASTLVAAANLVHRSGVPTRDTVHMVLLVWIASIAIGYVVEVARASERTLARALEIEAATRERERLARDIHDSVLQVLAMVQRRGAVIGGEAAELGRMAGEQEVALRTLVSGGLVPVSRVSEDSAEGAVVRAVEEPDDSTGPVDLRALLAPYAGAKVSLAEPGAPVTLAPAAARELAAAVGAALDNVRKHAGEHARAWILVEDEPDEVIVTVRDDGPGIPEGRLAQAEGEGRLGVALSIRGRLRDLGGSAELISVPGQGTEVELKVPKADSASRGKAGHR</sequence>
<proteinExistence type="predicted"/>
<dbReference type="EMBL" id="JAKEIP010000103">
    <property type="protein sequence ID" value="MCF1596494.1"/>
    <property type="molecule type" value="Genomic_DNA"/>
</dbReference>
<evidence type="ECO:0000256" key="2">
    <source>
        <dbReference type="ARBA" id="ARBA00022777"/>
    </source>
</evidence>
<dbReference type="InterPro" id="IPR045975">
    <property type="entry name" value="DUF5931"/>
</dbReference>
<dbReference type="RefSeq" id="WP_234764791.1">
    <property type="nucleotide sequence ID" value="NZ_JAKEIP010000103.1"/>
</dbReference>
<dbReference type="InterPro" id="IPR050482">
    <property type="entry name" value="Sensor_HK_TwoCompSys"/>
</dbReference>
<dbReference type="Pfam" id="PF19354">
    <property type="entry name" value="DUF5931"/>
    <property type="match status" value="1"/>
</dbReference>
<feature type="transmembrane region" description="Helical" evidence="5">
    <location>
        <begin position="45"/>
        <end position="64"/>
    </location>
</feature>
<protein>
    <submittedName>
        <fullName evidence="7">DUF5931 domain-containing protein</fullName>
    </submittedName>
</protein>
<evidence type="ECO:0000256" key="5">
    <source>
        <dbReference type="SAM" id="Phobius"/>
    </source>
</evidence>
<dbReference type="NCBIfam" id="NF047322">
    <property type="entry name" value="HK_morpho_MacS"/>
    <property type="match status" value="1"/>
</dbReference>
<gene>
    <name evidence="7" type="ORF">L0P92_23375</name>
</gene>
<evidence type="ECO:0000256" key="3">
    <source>
        <dbReference type="ARBA" id="ARBA00023012"/>
    </source>
</evidence>
<keyword evidence="1" id="KW-0808">Transferase</keyword>
<dbReference type="InterPro" id="IPR011712">
    <property type="entry name" value="Sig_transdc_His_kin_sub3_dim/P"/>
</dbReference>